<organism evidence="13 14">
    <name type="scientific">Paenibacillus nuruki</name>
    <dbReference type="NCBI Taxonomy" id="1886670"/>
    <lineage>
        <taxon>Bacteria</taxon>
        <taxon>Bacillati</taxon>
        <taxon>Bacillota</taxon>
        <taxon>Bacilli</taxon>
        <taxon>Bacillales</taxon>
        <taxon>Paenibacillaceae</taxon>
        <taxon>Paenibacillus</taxon>
    </lineage>
</organism>
<proteinExistence type="inferred from homology"/>
<dbReference type="EC" id="2.5.1.3" evidence="9"/>
<dbReference type="Proteomes" id="UP000094578">
    <property type="component" value="Unassembled WGS sequence"/>
</dbReference>
<dbReference type="NCBIfam" id="TIGR00693">
    <property type="entry name" value="thiE"/>
    <property type="match status" value="1"/>
</dbReference>
<name>A0A1E3L6B6_9BACL</name>
<dbReference type="GO" id="GO:0009228">
    <property type="term" value="P:thiamine biosynthetic process"/>
    <property type="evidence" value="ECO:0007669"/>
    <property type="project" value="UniProtKB-KW"/>
</dbReference>
<protein>
    <recommendedName>
        <fullName evidence="9">Thiamine-phosphate synthase</fullName>
        <shortName evidence="9">TP synthase</shortName>
        <shortName evidence="9">TPS</shortName>
        <ecNumber evidence="9">2.5.1.3</ecNumber>
    </recommendedName>
    <alternativeName>
        <fullName evidence="9">Thiamine-phosphate pyrophosphorylase</fullName>
        <shortName evidence="9">TMP pyrophosphorylase</shortName>
        <shortName evidence="9">TMP-PPase</shortName>
    </alternativeName>
</protein>
<comment type="function">
    <text evidence="9">Condenses 4-methyl-5-(beta-hydroxyethyl)thiazole monophosphate (THZ-P) and 2-methyl-4-amino-5-hydroxymethyl pyrimidine pyrophosphate (HMP-PP) to form thiamine monophosphate (TMP).</text>
</comment>
<evidence type="ECO:0000256" key="11">
    <source>
        <dbReference type="RuleBase" id="RU004253"/>
    </source>
</evidence>
<feature type="binding site" evidence="9">
    <location>
        <position position="79"/>
    </location>
    <ligand>
        <name>4-amino-2-methyl-5-(diphosphooxymethyl)pyrimidine</name>
        <dbReference type="ChEBI" id="CHEBI:57841"/>
    </ligand>
</feature>
<evidence type="ECO:0000256" key="9">
    <source>
        <dbReference type="HAMAP-Rule" id="MF_00097"/>
    </source>
</evidence>
<feature type="binding site" evidence="9">
    <location>
        <begin position="196"/>
        <end position="197"/>
    </location>
    <ligand>
        <name>2-[(2R,5Z)-2-carboxy-4-methylthiazol-5(2H)-ylidene]ethyl phosphate</name>
        <dbReference type="ChEBI" id="CHEBI:62899"/>
    </ligand>
</feature>
<dbReference type="FunFam" id="3.20.20.70:FF:000096">
    <property type="entry name" value="Thiamine-phosphate synthase"/>
    <property type="match status" value="1"/>
</dbReference>
<feature type="binding site" evidence="9">
    <location>
        <position position="176"/>
    </location>
    <ligand>
        <name>2-[(2R,5Z)-2-carboxy-4-methylthiazol-5(2H)-ylidene]ethyl phosphate</name>
        <dbReference type="ChEBI" id="CHEBI:62899"/>
    </ligand>
</feature>
<comment type="cofactor">
    <cofactor evidence="9">
        <name>Mg(2+)</name>
        <dbReference type="ChEBI" id="CHEBI:18420"/>
    </cofactor>
    <text evidence="9">Binds 1 Mg(2+) ion per subunit.</text>
</comment>
<comment type="catalytic activity">
    <reaction evidence="7 9 10">
        <text>2-(2-carboxy-4-methylthiazol-5-yl)ethyl phosphate + 4-amino-2-methyl-5-(diphosphooxymethyl)pyrimidine + 2 H(+) = thiamine phosphate + CO2 + diphosphate</text>
        <dbReference type="Rhea" id="RHEA:47848"/>
        <dbReference type="ChEBI" id="CHEBI:15378"/>
        <dbReference type="ChEBI" id="CHEBI:16526"/>
        <dbReference type="ChEBI" id="CHEBI:33019"/>
        <dbReference type="ChEBI" id="CHEBI:37575"/>
        <dbReference type="ChEBI" id="CHEBI:57841"/>
        <dbReference type="ChEBI" id="CHEBI:62890"/>
        <dbReference type="EC" id="2.5.1.3"/>
    </reaction>
</comment>
<evidence type="ECO:0000256" key="8">
    <source>
        <dbReference type="ARBA" id="ARBA00047883"/>
    </source>
</evidence>
<keyword evidence="4 9" id="KW-0460">Magnesium</keyword>
<dbReference type="GO" id="GO:0009229">
    <property type="term" value="P:thiamine diphosphate biosynthetic process"/>
    <property type="evidence" value="ECO:0007669"/>
    <property type="project" value="UniProtKB-UniRule"/>
</dbReference>
<sequence>MSKPDQHQLRQYLRLYLVMGSVNCTQPPEEVLTSAITGGITLFQFREKGVGALTGQAYYQLAESLQQICREHKIPFIVNDDIELAIALDADGIHVGQEDIPADQIRARLGQNKMIGVSAHSVAEARQAIQDGADYLGIGPIYPTTSKADAEAVQGTRTITALKNHQIHIPLVGIGGIHADNAEPILTAGADGIAVISAIAGQNNVEQATERLNTLTKHFIANQKQ</sequence>
<feature type="binding site" evidence="9">
    <location>
        <position position="80"/>
    </location>
    <ligand>
        <name>Mg(2+)</name>
        <dbReference type="ChEBI" id="CHEBI:18420"/>
    </ligand>
</feature>
<gene>
    <name evidence="9 13" type="primary">thiE</name>
    <name evidence="13" type="ORF">PTI45_02065</name>
</gene>
<evidence type="ECO:0000256" key="2">
    <source>
        <dbReference type="ARBA" id="ARBA00022679"/>
    </source>
</evidence>
<dbReference type="GO" id="GO:0005737">
    <property type="term" value="C:cytoplasm"/>
    <property type="evidence" value="ECO:0007669"/>
    <property type="project" value="TreeGrafter"/>
</dbReference>
<dbReference type="InterPro" id="IPR034291">
    <property type="entry name" value="TMP_synthase"/>
</dbReference>
<keyword evidence="14" id="KW-1185">Reference proteome</keyword>
<dbReference type="PANTHER" id="PTHR20857">
    <property type="entry name" value="THIAMINE-PHOSPHATE PYROPHOSPHORYLASE"/>
    <property type="match status" value="1"/>
</dbReference>
<evidence type="ECO:0000313" key="13">
    <source>
        <dbReference type="EMBL" id="ODP28520.1"/>
    </source>
</evidence>
<evidence type="ECO:0000256" key="6">
    <source>
        <dbReference type="ARBA" id="ARBA00047334"/>
    </source>
</evidence>
<dbReference type="PANTHER" id="PTHR20857:SF15">
    <property type="entry name" value="THIAMINE-PHOSPHATE SYNTHASE"/>
    <property type="match status" value="1"/>
</dbReference>
<dbReference type="SUPFAM" id="SSF51391">
    <property type="entry name" value="Thiamin phosphate synthase"/>
    <property type="match status" value="1"/>
</dbReference>
<evidence type="ECO:0000256" key="10">
    <source>
        <dbReference type="RuleBase" id="RU003826"/>
    </source>
</evidence>
<dbReference type="STRING" id="1886670.PTI45_02065"/>
<dbReference type="GO" id="GO:0004789">
    <property type="term" value="F:thiamine-phosphate diphosphorylase activity"/>
    <property type="evidence" value="ECO:0007669"/>
    <property type="project" value="UniProtKB-UniRule"/>
</dbReference>
<dbReference type="AlphaFoldDB" id="A0A1E3L6B6"/>
<evidence type="ECO:0000256" key="1">
    <source>
        <dbReference type="ARBA" id="ARBA00005165"/>
    </source>
</evidence>
<keyword evidence="3 9" id="KW-0479">Metal-binding</keyword>
<evidence type="ECO:0000256" key="7">
    <source>
        <dbReference type="ARBA" id="ARBA00047851"/>
    </source>
</evidence>
<feature type="binding site" evidence="9">
    <location>
        <position position="118"/>
    </location>
    <ligand>
        <name>4-amino-2-methyl-5-(diphosphooxymethyl)pyrimidine</name>
        <dbReference type="ChEBI" id="CHEBI:57841"/>
    </ligand>
</feature>
<dbReference type="CDD" id="cd00564">
    <property type="entry name" value="TMP_TenI"/>
    <property type="match status" value="1"/>
</dbReference>
<accession>A0A1E3L6B6</accession>
<evidence type="ECO:0000256" key="4">
    <source>
        <dbReference type="ARBA" id="ARBA00022842"/>
    </source>
</evidence>
<dbReference type="RefSeq" id="WP_069327492.1">
    <property type="nucleotide sequence ID" value="NZ_MDER01000036.1"/>
</dbReference>
<dbReference type="Gene3D" id="3.20.20.70">
    <property type="entry name" value="Aldolase class I"/>
    <property type="match status" value="1"/>
</dbReference>
<dbReference type="HAMAP" id="MF_00097">
    <property type="entry name" value="TMP_synthase"/>
    <property type="match status" value="1"/>
</dbReference>
<dbReference type="EMBL" id="MDER01000036">
    <property type="protein sequence ID" value="ODP28520.1"/>
    <property type="molecule type" value="Genomic_DNA"/>
</dbReference>
<comment type="caution">
    <text evidence="13">The sequence shown here is derived from an EMBL/GenBank/DDBJ whole genome shotgun (WGS) entry which is preliminary data.</text>
</comment>
<comment type="catalytic activity">
    <reaction evidence="8 9 10">
        <text>2-[(2R,5Z)-2-carboxy-4-methylthiazol-5(2H)-ylidene]ethyl phosphate + 4-amino-2-methyl-5-(diphosphooxymethyl)pyrimidine + 2 H(+) = thiamine phosphate + CO2 + diphosphate</text>
        <dbReference type="Rhea" id="RHEA:47844"/>
        <dbReference type="ChEBI" id="CHEBI:15378"/>
        <dbReference type="ChEBI" id="CHEBI:16526"/>
        <dbReference type="ChEBI" id="CHEBI:33019"/>
        <dbReference type="ChEBI" id="CHEBI:37575"/>
        <dbReference type="ChEBI" id="CHEBI:57841"/>
        <dbReference type="ChEBI" id="CHEBI:62899"/>
        <dbReference type="EC" id="2.5.1.3"/>
    </reaction>
</comment>
<feature type="domain" description="Thiamine phosphate synthase/TenI" evidence="12">
    <location>
        <begin position="15"/>
        <end position="199"/>
    </location>
</feature>
<feature type="binding site" evidence="9">
    <location>
        <begin position="144"/>
        <end position="146"/>
    </location>
    <ligand>
        <name>2-[(2R,5Z)-2-carboxy-4-methylthiazol-5(2H)-ylidene]ethyl phosphate</name>
        <dbReference type="ChEBI" id="CHEBI:62899"/>
    </ligand>
</feature>
<comment type="similarity">
    <text evidence="9 10">Belongs to the thiamine-phosphate synthase family.</text>
</comment>
<dbReference type="GO" id="GO:0000287">
    <property type="term" value="F:magnesium ion binding"/>
    <property type="evidence" value="ECO:0007669"/>
    <property type="project" value="UniProtKB-UniRule"/>
</dbReference>
<evidence type="ECO:0000256" key="5">
    <source>
        <dbReference type="ARBA" id="ARBA00022977"/>
    </source>
</evidence>
<evidence type="ECO:0000256" key="3">
    <source>
        <dbReference type="ARBA" id="ARBA00022723"/>
    </source>
</evidence>
<evidence type="ECO:0000313" key="14">
    <source>
        <dbReference type="Proteomes" id="UP000094578"/>
    </source>
</evidence>
<dbReference type="PATRIC" id="fig|1886670.3.peg.2104"/>
<dbReference type="InterPro" id="IPR013785">
    <property type="entry name" value="Aldolase_TIM"/>
</dbReference>
<feature type="binding site" evidence="9">
    <location>
        <position position="147"/>
    </location>
    <ligand>
        <name>4-amino-2-methyl-5-(diphosphooxymethyl)pyrimidine</name>
        <dbReference type="ChEBI" id="CHEBI:57841"/>
    </ligand>
</feature>
<feature type="binding site" evidence="9">
    <location>
        <position position="99"/>
    </location>
    <ligand>
        <name>Mg(2+)</name>
        <dbReference type="ChEBI" id="CHEBI:18420"/>
    </ligand>
</feature>
<feature type="binding site" evidence="9">
    <location>
        <begin position="44"/>
        <end position="48"/>
    </location>
    <ligand>
        <name>4-amino-2-methyl-5-(diphosphooxymethyl)pyrimidine</name>
        <dbReference type="ChEBI" id="CHEBI:57841"/>
    </ligand>
</feature>
<reference evidence="13 14" key="1">
    <citation type="submission" date="2016-08" db="EMBL/GenBank/DDBJ databases">
        <title>Genome sequencing of Paenibacillus sp. TI45-13ar, isolated from Korean traditional nuruk.</title>
        <authorList>
            <person name="Kim S.-J."/>
        </authorList>
    </citation>
    <scope>NUCLEOTIDE SEQUENCE [LARGE SCALE GENOMIC DNA]</scope>
    <source>
        <strain evidence="13 14">TI45-13ar</strain>
    </source>
</reference>
<keyword evidence="5 9" id="KW-0784">Thiamine biosynthesis</keyword>
<dbReference type="InterPro" id="IPR036206">
    <property type="entry name" value="ThiamineP_synth_sf"/>
</dbReference>
<dbReference type="UniPathway" id="UPA00060">
    <property type="reaction ID" value="UER00141"/>
</dbReference>
<keyword evidence="2 9" id="KW-0808">Transferase</keyword>
<evidence type="ECO:0000259" key="12">
    <source>
        <dbReference type="Pfam" id="PF02581"/>
    </source>
</evidence>
<dbReference type="InterPro" id="IPR022998">
    <property type="entry name" value="ThiamineP_synth_TenI"/>
</dbReference>
<dbReference type="Pfam" id="PF02581">
    <property type="entry name" value="TMP-TENI"/>
    <property type="match status" value="1"/>
</dbReference>
<comment type="pathway">
    <text evidence="1 9 11">Cofactor biosynthesis; thiamine diphosphate biosynthesis; thiamine phosphate from 4-amino-2-methyl-5-diphosphomethylpyrimidine and 4-methyl-5-(2-phosphoethyl)-thiazole: step 1/1.</text>
</comment>
<comment type="catalytic activity">
    <reaction evidence="6 9 10">
        <text>4-methyl-5-(2-phosphooxyethyl)-thiazole + 4-amino-2-methyl-5-(diphosphooxymethyl)pyrimidine + H(+) = thiamine phosphate + diphosphate</text>
        <dbReference type="Rhea" id="RHEA:22328"/>
        <dbReference type="ChEBI" id="CHEBI:15378"/>
        <dbReference type="ChEBI" id="CHEBI:33019"/>
        <dbReference type="ChEBI" id="CHEBI:37575"/>
        <dbReference type="ChEBI" id="CHEBI:57841"/>
        <dbReference type="ChEBI" id="CHEBI:58296"/>
        <dbReference type="EC" id="2.5.1.3"/>
    </reaction>
</comment>